<organism evidence="1 2">
    <name type="scientific">Cervus elaphus hippelaphus</name>
    <name type="common">European red deer</name>
    <dbReference type="NCBI Taxonomy" id="46360"/>
    <lineage>
        <taxon>Eukaryota</taxon>
        <taxon>Metazoa</taxon>
        <taxon>Chordata</taxon>
        <taxon>Craniata</taxon>
        <taxon>Vertebrata</taxon>
        <taxon>Euteleostomi</taxon>
        <taxon>Mammalia</taxon>
        <taxon>Eutheria</taxon>
        <taxon>Laurasiatheria</taxon>
        <taxon>Artiodactyla</taxon>
        <taxon>Ruminantia</taxon>
        <taxon>Pecora</taxon>
        <taxon>Cervidae</taxon>
        <taxon>Cervinae</taxon>
        <taxon>Cervus</taxon>
    </lineage>
</organism>
<evidence type="ECO:0000313" key="1">
    <source>
        <dbReference type="EMBL" id="OWK01742.1"/>
    </source>
</evidence>
<protein>
    <submittedName>
        <fullName evidence="1">Uncharacterized protein</fullName>
    </submittedName>
</protein>
<proteinExistence type="predicted"/>
<accession>A0A212C710</accession>
<name>A0A212C710_CEREH</name>
<evidence type="ECO:0000313" key="2">
    <source>
        <dbReference type="Proteomes" id="UP000242450"/>
    </source>
</evidence>
<dbReference type="AlphaFoldDB" id="A0A212C710"/>
<keyword evidence="2" id="KW-1185">Reference proteome</keyword>
<feature type="non-terminal residue" evidence="1">
    <location>
        <position position="92"/>
    </location>
</feature>
<comment type="caution">
    <text evidence="1">The sequence shown here is derived from an EMBL/GenBank/DDBJ whole genome shotgun (WGS) entry which is preliminary data.</text>
</comment>
<dbReference type="EMBL" id="MKHE01000027">
    <property type="protein sequence ID" value="OWK01742.1"/>
    <property type="molecule type" value="Genomic_DNA"/>
</dbReference>
<reference evidence="1 2" key="1">
    <citation type="journal article" date="2018" name="Mol. Genet. Genomics">
        <title>The red deer Cervus elaphus genome CerEla1.0: sequencing, annotating, genes, and chromosomes.</title>
        <authorList>
            <person name="Bana N.A."/>
            <person name="Nyiri A."/>
            <person name="Nagy J."/>
            <person name="Frank K."/>
            <person name="Nagy T."/>
            <person name="Steger V."/>
            <person name="Schiller M."/>
            <person name="Lakatos P."/>
            <person name="Sugar L."/>
            <person name="Horn P."/>
            <person name="Barta E."/>
            <person name="Orosz L."/>
        </authorList>
    </citation>
    <scope>NUCLEOTIDE SEQUENCE [LARGE SCALE GENOMIC DNA]</scope>
    <source>
        <strain evidence="1">Hungarian</strain>
    </source>
</reference>
<sequence>MRSSKSYREIWWTRCRREKKSHPLVLCHHHSFIEIKWMMTYLTGCHTLWVFHVSKKCFWVIEQKRKVRYWSQAVILRSLHCVNHLPGKLCNA</sequence>
<dbReference type="Proteomes" id="UP000242450">
    <property type="component" value="Chromosome 27"/>
</dbReference>
<gene>
    <name evidence="1" type="ORF">Celaphus_00017538</name>
</gene>